<reference evidence="2" key="1">
    <citation type="journal article" date="2014" name="Int. J. Syst. Evol. Microbiol.">
        <title>Complete genome sequence of Corynebacterium casei LMG S-19264T (=DSM 44701T), isolated from a smear-ripened cheese.</title>
        <authorList>
            <consortium name="US DOE Joint Genome Institute (JGI-PGF)"/>
            <person name="Walter F."/>
            <person name="Albersmeier A."/>
            <person name="Kalinowski J."/>
            <person name="Ruckert C."/>
        </authorList>
    </citation>
    <scope>NUCLEOTIDE SEQUENCE</scope>
    <source>
        <strain evidence="2">KCTC 32513</strain>
    </source>
</reference>
<dbReference type="EMBL" id="BMZH01000004">
    <property type="protein sequence ID" value="GHA91370.1"/>
    <property type="molecule type" value="Genomic_DNA"/>
</dbReference>
<feature type="domain" description="N-acetyltransferase" evidence="1">
    <location>
        <begin position="11"/>
        <end position="145"/>
    </location>
</feature>
<dbReference type="PANTHER" id="PTHR43233:SF1">
    <property type="entry name" value="FAMILY N-ACETYLTRANSFERASE, PUTATIVE (AFU_ORTHOLOGUE AFUA_6G03350)-RELATED"/>
    <property type="match status" value="1"/>
</dbReference>
<dbReference type="PROSITE" id="PS51186">
    <property type="entry name" value="GNAT"/>
    <property type="match status" value="1"/>
</dbReference>
<proteinExistence type="predicted"/>
<reference evidence="2" key="2">
    <citation type="submission" date="2020-09" db="EMBL/GenBank/DDBJ databases">
        <authorList>
            <person name="Sun Q."/>
            <person name="Kim S."/>
        </authorList>
    </citation>
    <scope>NUCLEOTIDE SEQUENCE</scope>
    <source>
        <strain evidence="2">KCTC 32513</strain>
    </source>
</reference>
<evidence type="ECO:0000313" key="2">
    <source>
        <dbReference type="EMBL" id="GHA91370.1"/>
    </source>
</evidence>
<dbReference type="InterPro" id="IPR053144">
    <property type="entry name" value="Acetyltransferase_Butenolide"/>
</dbReference>
<dbReference type="Pfam" id="PF13508">
    <property type="entry name" value="Acetyltransf_7"/>
    <property type="match status" value="1"/>
</dbReference>
<dbReference type="AlphaFoldDB" id="A0A8J3G1W7"/>
<gene>
    <name evidence="2" type="ORF">GCM10009069_13190</name>
</gene>
<dbReference type="SUPFAM" id="SSF55729">
    <property type="entry name" value="Acyl-CoA N-acyltransferases (Nat)"/>
    <property type="match status" value="1"/>
</dbReference>
<keyword evidence="3" id="KW-1185">Reference proteome</keyword>
<protein>
    <recommendedName>
        <fullName evidence="1">N-acetyltransferase domain-containing protein</fullName>
    </recommendedName>
</protein>
<accession>A0A8J3G1W7</accession>
<evidence type="ECO:0000313" key="3">
    <source>
        <dbReference type="Proteomes" id="UP000634004"/>
    </source>
</evidence>
<dbReference type="InterPro" id="IPR000182">
    <property type="entry name" value="GNAT_dom"/>
</dbReference>
<dbReference type="Gene3D" id="3.40.630.30">
    <property type="match status" value="1"/>
</dbReference>
<dbReference type="InterPro" id="IPR016181">
    <property type="entry name" value="Acyl_CoA_acyltransferase"/>
</dbReference>
<dbReference type="CDD" id="cd04301">
    <property type="entry name" value="NAT_SF"/>
    <property type="match status" value="1"/>
</dbReference>
<dbReference type="GO" id="GO:0016747">
    <property type="term" value="F:acyltransferase activity, transferring groups other than amino-acyl groups"/>
    <property type="evidence" value="ECO:0007669"/>
    <property type="project" value="InterPro"/>
</dbReference>
<comment type="caution">
    <text evidence="2">The sequence shown here is derived from an EMBL/GenBank/DDBJ whole genome shotgun (WGS) entry which is preliminary data.</text>
</comment>
<sequence length="169" mass="18108">MAKVLDIHTAVRIACYLPDLASFKRLRAQTDWGVPDNATITLALNNSVFGAVAIMEMATIGMIRIVGDGAMNVYVQDVIVDENYRGLGIGRRLVQTAIQWMQDTLPSSITVGLMAANGQDSFYETFGFTSRVSPKFGPGMQSQLSDLAVNFNSLSIGIGSPLAVTGQSS</sequence>
<name>A0A8J3G1W7_9PROT</name>
<dbReference type="Proteomes" id="UP000634004">
    <property type="component" value="Unassembled WGS sequence"/>
</dbReference>
<dbReference type="PANTHER" id="PTHR43233">
    <property type="entry name" value="FAMILY N-ACETYLTRANSFERASE, PUTATIVE (AFU_ORTHOLOGUE AFUA_6G03350)-RELATED"/>
    <property type="match status" value="1"/>
</dbReference>
<evidence type="ECO:0000259" key="1">
    <source>
        <dbReference type="PROSITE" id="PS51186"/>
    </source>
</evidence>
<organism evidence="2 3">
    <name type="scientific">Algimonas arctica</name>
    <dbReference type="NCBI Taxonomy" id="1479486"/>
    <lineage>
        <taxon>Bacteria</taxon>
        <taxon>Pseudomonadati</taxon>
        <taxon>Pseudomonadota</taxon>
        <taxon>Alphaproteobacteria</taxon>
        <taxon>Maricaulales</taxon>
        <taxon>Robiginitomaculaceae</taxon>
        <taxon>Algimonas</taxon>
    </lineage>
</organism>